<feature type="transmembrane region" description="Helical" evidence="6">
    <location>
        <begin position="34"/>
        <end position="55"/>
    </location>
</feature>
<protein>
    <submittedName>
        <fullName evidence="7">Branched-chain amino acid ABC transporter permease</fullName>
    </submittedName>
</protein>
<dbReference type="CDD" id="cd06581">
    <property type="entry name" value="TM_PBP1_LivM_like"/>
    <property type="match status" value="1"/>
</dbReference>
<feature type="transmembrane region" description="Helical" evidence="6">
    <location>
        <begin position="99"/>
        <end position="122"/>
    </location>
</feature>
<keyword evidence="3 6" id="KW-0812">Transmembrane</keyword>
<evidence type="ECO:0000256" key="2">
    <source>
        <dbReference type="ARBA" id="ARBA00022475"/>
    </source>
</evidence>
<evidence type="ECO:0000256" key="6">
    <source>
        <dbReference type="SAM" id="Phobius"/>
    </source>
</evidence>
<dbReference type="EMBL" id="JBHRTB010000010">
    <property type="protein sequence ID" value="MFC3144158.1"/>
    <property type="molecule type" value="Genomic_DNA"/>
</dbReference>
<evidence type="ECO:0000313" key="8">
    <source>
        <dbReference type="Proteomes" id="UP001595632"/>
    </source>
</evidence>
<feature type="transmembrane region" description="Helical" evidence="6">
    <location>
        <begin position="249"/>
        <end position="267"/>
    </location>
</feature>
<evidence type="ECO:0000313" key="7">
    <source>
        <dbReference type="EMBL" id="MFC3144158.1"/>
    </source>
</evidence>
<organism evidence="7 8">
    <name type="scientific">Psychromarinibacter halotolerans</name>
    <dbReference type="NCBI Taxonomy" id="1775175"/>
    <lineage>
        <taxon>Bacteria</taxon>
        <taxon>Pseudomonadati</taxon>
        <taxon>Pseudomonadota</taxon>
        <taxon>Alphaproteobacteria</taxon>
        <taxon>Rhodobacterales</taxon>
        <taxon>Paracoccaceae</taxon>
        <taxon>Psychromarinibacter</taxon>
    </lineage>
</organism>
<feature type="transmembrane region" description="Helical" evidence="6">
    <location>
        <begin position="6"/>
        <end position="27"/>
    </location>
</feature>
<feature type="transmembrane region" description="Helical" evidence="6">
    <location>
        <begin position="226"/>
        <end position="242"/>
    </location>
</feature>
<gene>
    <name evidence="7" type="ORF">ACFOGP_15665</name>
</gene>
<dbReference type="Proteomes" id="UP001595632">
    <property type="component" value="Unassembled WGS sequence"/>
</dbReference>
<dbReference type="InterPro" id="IPR001851">
    <property type="entry name" value="ABC_transp_permease"/>
</dbReference>
<feature type="transmembrane region" description="Helical" evidence="6">
    <location>
        <begin position="279"/>
        <end position="297"/>
    </location>
</feature>
<dbReference type="Pfam" id="PF02653">
    <property type="entry name" value="BPD_transp_2"/>
    <property type="match status" value="1"/>
</dbReference>
<dbReference type="PANTHER" id="PTHR30482">
    <property type="entry name" value="HIGH-AFFINITY BRANCHED-CHAIN AMINO ACID TRANSPORT SYSTEM PERMEASE"/>
    <property type="match status" value="1"/>
</dbReference>
<proteinExistence type="predicted"/>
<comment type="caution">
    <text evidence="7">The sequence shown here is derived from an EMBL/GenBank/DDBJ whole genome shotgun (WGS) entry which is preliminary data.</text>
</comment>
<evidence type="ECO:0000256" key="4">
    <source>
        <dbReference type="ARBA" id="ARBA00022989"/>
    </source>
</evidence>
<keyword evidence="4 6" id="KW-1133">Transmembrane helix</keyword>
<feature type="transmembrane region" description="Helical" evidence="6">
    <location>
        <begin position="200"/>
        <end position="220"/>
    </location>
</feature>
<reference evidence="8" key="1">
    <citation type="journal article" date="2019" name="Int. J. Syst. Evol. Microbiol.">
        <title>The Global Catalogue of Microorganisms (GCM) 10K type strain sequencing project: providing services to taxonomists for standard genome sequencing and annotation.</title>
        <authorList>
            <consortium name="The Broad Institute Genomics Platform"/>
            <consortium name="The Broad Institute Genome Sequencing Center for Infectious Disease"/>
            <person name="Wu L."/>
            <person name="Ma J."/>
        </authorList>
    </citation>
    <scope>NUCLEOTIDE SEQUENCE [LARGE SCALE GENOMIC DNA]</scope>
    <source>
        <strain evidence="8">KCTC 52366</strain>
    </source>
</reference>
<keyword evidence="2" id="KW-1003">Cell membrane</keyword>
<feature type="transmembrane region" description="Helical" evidence="6">
    <location>
        <begin position="67"/>
        <end position="92"/>
    </location>
</feature>
<dbReference type="PANTHER" id="PTHR30482:SF10">
    <property type="entry name" value="HIGH-AFFINITY BRANCHED-CHAIN AMINO ACID TRANSPORT PROTEIN BRAE"/>
    <property type="match status" value="1"/>
</dbReference>
<keyword evidence="5 6" id="KW-0472">Membrane</keyword>
<comment type="subcellular location">
    <subcellularLocation>
        <location evidence="1">Cell membrane</location>
        <topology evidence="1">Multi-pass membrane protein</topology>
    </subcellularLocation>
</comment>
<evidence type="ECO:0000256" key="5">
    <source>
        <dbReference type="ARBA" id="ARBA00023136"/>
    </source>
</evidence>
<dbReference type="RefSeq" id="WP_275631418.1">
    <property type="nucleotide sequence ID" value="NZ_JARGYD010000001.1"/>
</dbReference>
<sequence length="329" mass="34674">MIGIGLYIVFFLTVVSIYAIIVMGLNLQWGYTGLFNAGVVGFFAIGAYGTAVLSGPDNARLIGGFELPYLFGVIGGILLAALAGLIVALATLKLREEYLAIATFGVSISIQLVALNFSSLTGGANGLVGLPRPFRDLFTETSVYNVFFLCMVLVVAAVVYVALERAVRSPWGRVLRAIREDVTAARSLGKNPTMIRLQSFVLGSAIMGLAGGLYVGFIGYVSPIDFLPILTFQIWAMLIVGGSGNNRGAVLGCLIVWGLWTASGYVISNLVPPVFQSRAGSLQAMLIGTVIVLTLLFRPRGLIGEEDVISAHAAETGSAGQTEGAIEKG</sequence>
<keyword evidence="8" id="KW-1185">Reference proteome</keyword>
<evidence type="ECO:0000256" key="3">
    <source>
        <dbReference type="ARBA" id="ARBA00022692"/>
    </source>
</evidence>
<dbReference type="InterPro" id="IPR043428">
    <property type="entry name" value="LivM-like"/>
</dbReference>
<evidence type="ECO:0000256" key="1">
    <source>
        <dbReference type="ARBA" id="ARBA00004651"/>
    </source>
</evidence>
<accession>A0ABV7GUZ9</accession>
<feature type="transmembrane region" description="Helical" evidence="6">
    <location>
        <begin position="142"/>
        <end position="163"/>
    </location>
</feature>
<name>A0ABV7GUZ9_9RHOB</name>